<comment type="caution">
    <text evidence="3">The sequence shown here is derived from an EMBL/GenBank/DDBJ whole genome shotgun (WGS) entry which is preliminary data.</text>
</comment>
<evidence type="ECO:0000259" key="2">
    <source>
        <dbReference type="Pfam" id="PF03448"/>
    </source>
</evidence>
<dbReference type="RefSeq" id="WP_113984150.1">
    <property type="nucleotide sequence ID" value="NZ_QMEY01000016.1"/>
</dbReference>
<proteinExistence type="predicted"/>
<dbReference type="Proteomes" id="UP000253303">
    <property type="component" value="Unassembled WGS sequence"/>
</dbReference>
<dbReference type="AlphaFoldDB" id="A0A366LT78"/>
<dbReference type="EMBL" id="QMEY01000016">
    <property type="protein sequence ID" value="RBQ16524.1"/>
    <property type="molecule type" value="Genomic_DNA"/>
</dbReference>
<organism evidence="3 4">
    <name type="scientific">Spongiactinospora rosea</name>
    <dbReference type="NCBI Taxonomy" id="2248750"/>
    <lineage>
        <taxon>Bacteria</taxon>
        <taxon>Bacillati</taxon>
        <taxon>Actinomycetota</taxon>
        <taxon>Actinomycetes</taxon>
        <taxon>Streptosporangiales</taxon>
        <taxon>Streptosporangiaceae</taxon>
        <taxon>Spongiactinospora</taxon>
    </lineage>
</organism>
<feature type="region of interest" description="Disordered" evidence="1">
    <location>
        <begin position="1"/>
        <end position="26"/>
    </location>
</feature>
<dbReference type="Pfam" id="PF03448">
    <property type="entry name" value="MgtE_N"/>
    <property type="match status" value="1"/>
</dbReference>
<evidence type="ECO:0000313" key="3">
    <source>
        <dbReference type="EMBL" id="RBQ16524.1"/>
    </source>
</evidence>
<dbReference type="InterPro" id="IPR001387">
    <property type="entry name" value="Cro/C1-type_HTH"/>
</dbReference>
<evidence type="ECO:0000256" key="1">
    <source>
        <dbReference type="SAM" id="MobiDB-lite"/>
    </source>
</evidence>
<gene>
    <name evidence="3" type="ORF">DP939_29850</name>
</gene>
<accession>A0A366LT78</accession>
<sequence length="238" mass="25051">MVDHLPRHAPARPYRPGVEADPGSVTTKADLARELRKLRIASGKPSLRELGRRARADHGLELPRSTAGNAESGKVLPRWEVILAFVLACGIGPAGLRHWQAAWQRASASGDTRLESMSGGPESAHDEYIRRTAGHMEIMPPAAAAELLAATAPALAAELLTVMNTKPAAELLTAIDPSRGAELLTAIDPSRAVELLRAINPPSRAVGLLAVITPARAVGLMAGMTPRPATALLIAPII</sequence>
<dbReference type="CDD" id="cd00093">
    <property type="entry name" value="HTH_XRE"/>
    <property type="match status" value="1"/>
</dbReference>
<dbReference type="Gene3D" id="1.25.60.10">
    <property type="entry name" value="MgtE N-terminal domain-like"/>
    <property type="match status" value="1"/>
</dbReference>
<reference evidence="3 4" key="1">
    <citation type="submission" date="2018-06" db="EMBL/GenBank/DDBJ databases">
        <title>Sphaerisporangium craniellae sp. nov., isolated from a marine sponge in the South China Sea.</title>
        <authorList>
            <person name="Li L."/>
        </authorList>
    </citation>
    <scope>NUCLEOTIDE SEQUENCE [LARGE SCALE GENOMIC DNA]</scope>
    <source>
        <strain evidence="3 4">LHW63015</strain>
    </source>
</reference>
<dbReference type="SUPFAM" id="SSF158791">
    <property type="entry name" value="MgtE N-terminal domain-like"/>
    <property type="match status" value="1"/>
</dbReference>
<dbReference type="InterPro" id="IPR038076">
    <property type="entry name" value="MgtE_N_sf"/>
</dbReference>
<protein>
    <recommendedName>
        <fullName evidence="2">Magnesium transporter MgtE intracellular domain-containing protein</fullName>
    </recommendedName>
</protein>
<dbReference type="OrthoDB" id="3688891at2"/>
<dbReference type="InterPro" id="IPR006668">
    <property type="entry name" value="Mg_transptr_MgtE_intracell_dom"/>
</dbReference>
<dbReference type="Pfam" id="PF13560">
    <property type="entry name" value="HTH_31"/>
    <property type="match status" value="1"/>
</dbReference>
<evidence type="ECO:0000313" key="4">
    <source>
        <dbReference type="Proteomes" id="UP000253303"/>
    </source>
</evidence>
<keyword evidence="4" id="KW-1185">Reference proteome</keyword>
<feature type="domain" description="Magnesium transporter MgtE intracellular" evidence="2">
    <location>
        <begin position="137"/>
        <end position="204"/>
    </location>
</feature>
<name>A0A366LT78_9ACTN</name>